<evidence type="ECO:0000256" key="8">
    <source>
        <dbReference type="ARBA" id="ARBA00022833"/>
    </source>
</evidence>
<dbReference type="GO" id="GO:0008270">
    <property type="term" value="F:zinc ion binding"/>
    <property type="evidence" value="ECO:0007669"/>
    <property type="project" value="UniProtKB-KW"/>
</dbReference>
<dbReference type="InterPro" id="IPR054753">
    <property type="entry name" value="MMS21_N"/>
</dbReference>
<dbReference type="Pfam" id="PF22326">
    <property type="entry name" value="MMS21_N"/>
    <property type="match status" value="1"/>
</dbReference>
<dbReference type="Gene3D" id="3.30.40.10">
    <property type="entry name" value="Zinc/RING finger domain, C3HC4 (zinc finger)"/>
    <property type="match status" value="1"/>
</dbReference>
<dbReference type="CDD" id="cd16651">
    <property type="entry name" value="SPL-RING_NSE2"/>
    <property type="match status" value="1"/>
</dbReference>
<feature type="domain" description="SP-RING-type" evidence="12">
    <location>
        <begin position="150"/>
        <end position="237"/>
    </location>
</feature>
<keyword evidence="14" id="KW-1185">Reference proteome</keyword>
<evidence type="ECO:0000256" key="3">
    <source>
        <dbReference type="ARBA" id="ARBA00008212"/>
    </source>
</evidence>
<dbReference type="SUPFAM" id="SSF57850">
    <property type="entry name" value="RING/U-box"/>
    <property type="match status" value="1"/>
</dbReference>
<evidence type="ECO:0000259" key="12">
    <source>
        <dbReference type="PROSITE" id="PS51044"/>
    </source>
</evidence>
<evidence type="ECO:0000256" key="9">
    <source>
        <dbReference type="ARBA" id="ARBA00023242"/>
    </source>
</evidence>
<evidence type="ECO:0000256" key="4">
    <source>
        <dbReference type="ARBA" id="ARBA00022679"/>
    </source>
</evidence>
<comment type="similarity">
    <text evidence="3">Belongs to the NSE2 family.</text>
</comment>
<evidence type="ECO:0000313" key="13">
    <source>
        <dbReference type="EMBL" id="GCF00618.1"/>
    </source>
</evidence>
<dbReference type="Pfam" id="PF11789">
    <property type="entry name" value="zf-Nse"/>
    <property type="match status" value="1"/>
</dbReference>
<keyword evidence="6 10" id="KW-0863">Zinc-finger</keyword>
<keyword evidence="8" id="KW-0862">Zinc</keyword>
<accession>A0A4C2E8Q6</accession>
<evidence type="ECO:0000256" key="7">
    <source>
        <dbReference type="ARBA" id="ARBA00022786"/>
    </source>
</evidence>
<dbReference type="GO" id="GO:0016925">
    <property type="term" value="P:protein sumoylation"/>
    <property type="evidence" value="ECO:0007669"/>
    <property type="project" value="UniProtKB-UniPathway"/>
</dbReference>
<dbReference type="PANTHER" id="PTHR21330:SF1">
    <property type="entry name" value="E3 SUMO-PROTEIN LIGASE NSE2"/>
    <property type="match status" value="1"/>
</dbReference>
<dbReference type="PROSITE" id="PS51044">
    <property type="entry name" value="ZF_SP_RING"/>
    <property type="match status" value="1"/>
</dbReference>
<comment type="subcellular location">
    <subcellularLocation>
        <location evidence="1">Nucleus</location>
    </subcellularLocation>
</comment>
<comment type="caution">
    <text evidence="13">The sequence shown here is derived from an EMBL/GenBank/DDBJ whole genome shotgun (WGS) entry which is preliminary data.</text>
</comment>
<keyword evidence="7" id="KW-0833">Ubl conjugation pathway</keyword>
<feature type="coiled-coil region" evidence="11">
    <location>
        <begin position="63"/>
        <end position="90"/>
    </location>
</feature>
<dbReference type="GO" id="GO:0061665">
    <property type="term" value="F:SUMO ligase activity"/>
    <property type="evidence" value="ECO:0007669"/>
    <property type="project" value="TreeGrafter"/>
</dbReference>
<dbReference type="PANTHER" id="PTHR21330">
    <property type="entry name" value="E3 SUMO-PROTEIN LIGASE NSE2"/>
    <property type="match status" value="1"/>
</dbReference>
<name>A0A4C2E8Q6_9SACH</name>
<dbReference type="Gene3D" id="1.20.120.1010">
    <property type="match status" value="1"/>
</dbReference>
<evidence type="ECO:0000256" key="11">
    <source>
        <dbReference type="SAM" id="Coils"/>
    </source>
</evidence>
<proteinExistence type="inferred from homology"/>
<dbReference type="AlphaFoldDB" id="A0A4C2E8Q6"/>
<reference evidence="13 14" key="1">
    <citation type="submission" date="2019-01" db="EMBL/GenBank/DDBJ databases">
        <title>Draft Genome Sequencing of Zygosaccharomyces mellis Ca-7.</title>
        <authorList>
            <person name="Shiwa Y."/>
            <person name="Kanesaki Y."/>
            <person name="Ishige T."/>
            <person name="Mura K."/>
            <person name="Hori T."/>
            <person name="Tamura T."/>
        </authorList>
    </citation>
    <scope>NUCLEOTIDE SEQUENCE [LARGE SCALE GENOMIC DNA]</scope>
    <source>
        <strain evidence="13 14">Ca-7</strain>
    </source>
</reference>
<evidence type="ECO:0000256" key="1">
    <source>
        <dbReference type="ARBA" id="ARBA00004123"/>
    </source>
</evidence>
<evidence type="ECO:0000256" key="2">
    <source>
        <dbReference type="ARBA" id="ARBA00004718"/>
    </source>
</evidence>
<dbReference type="InterPro" id="IPR026846">
    <property type="entry name" value="Nse2(Mms21)"/>
</dbReference>
<dbReference type="GO" id="GO:0030915">
    <property type="term" value="C:Smc5-Smc6 complex"/>
    <property type="evidence" value="ECO:0007669"/>
    <property type="project" value="InterPro"/>
</dbReference>
<dbReference type="GO" id="GO:0000724">
    <property type="term" value="P:double-strand break repair via homologous recombination"/>
    <property type="evidence" value="ECO:0007669"/>
    <property type="project" value="InterPro"/>
</dbReference>
<organism evidence="13 14">
    <name type="scientific">Zygosaccharomyces mellis</name>
    <dbReference type="NCBI Taxonomy" id="42258"/>
    <lineage>
        <taxon>Eukaryota</taxon>
        <taxon>Fungi</taxon>
        <taxon>Dikarya</taxon>
        <taxon>Ascomycota</taxon>
        <taxon>Saccharomycotina</taxon>
        <taxon>Saccharomycetes</taxon>
        <taxon>Saccharomycetales</taxon>
        <taxon>Saccharomycetaceae</taxon>
        <taxon>Zygosaccharomyces</taxon>
    </lineage>
</organism>
<dbReference type="Proteomes" id="UP000301737">
    <property type="component" value="Unassembled WGS sequence"/>
</dbReference>
<keyword evidence="4" id="KW-0808">Transferase</keyword>
<keyword evidence="5" id="KW-0479">Metal-binding</keyword>
<dbReference type="InterPro" id="IPR013083">
    <property type="entry name" value="Znf_RING/FYVE/PHD"/>
</dbReference>
<keyword evidence="9" id="KW-0539">Nucleus</keyword>
<evidence type="ECO:0000256" key="5">
    <source>
        <dbReference type="ARBA" id="ARBA00022723"/>
    </source>
</evidence>
<dbReference type="InterPro" id="IPR004181">
    <property type="entry name" value="Znf_MIZ"/>
</dbReference>
<dbReference type="UniPathway" id="UPA00886"/>
<evidence type="ECO:0000256" key="10">
    <source>
        <dbReference type="PROSITE-ProRule" id="PRU00452"/>
    </source>
</evidence>
<sequence length="243" mass="27903">MIGSVPLHLRCKEFHSLKVAEIGGFLQNLKRQLIQSLEQIVTDSDSNELDSLIKDVCQNYEELRSNEESSVRLQRQVSEAKQQYKQQSETLPALSIETWDDYSREPAPSLKDFAAQNVEVELPLTQEDRILRALPHIWQDPQCLLPDDTEGDDLQIRGGRIELICPITCKPFENPMISSKCGHVFDSSGLNNYFESYPSRDCPQGACLQKLTLRDFKIDELMKLRCLLHLKKVRQEETNLDVL</sequence>
<dbReference type="GO" id="GO:0005634">
    <property type="term" value="C:nucleus"/>
    <property type="evidence" value="ECO:0007669"/>
    <property type="project" value="UniProtKB-SubCell"/>
</dbReference>
<protein>
    <recommendedName>
        <fullName evidence="12">SP-RING-type domain-containing protein</fullName>
    </recommendedName>
</protein>
<keyword evidence="11" id="KW-0175">Coiled coil</keyword>
<evidence type="ECO:0000313" key="14">
    <source>
        <dbReference type="Proteomes" id="UP000301737"/>
    </source>
</evidence>
<gene>
    <name evidence="13" type="ORF">ZYGM_001143</name>
</gene>
<dbReference type="OrthoDB" id="756301at2759"/>
<evidence type="ECO:0000256" key="6">
    <source>
        <dbReference type="ARBA" id="ARBA00022771"/>
    </source>
</evidence>
<comment type="pathway">
    <text evidence="2">Protein modification; protein sumoylation.</text>
</comment>
<dbReference type="EMBL" id="BIMX01000020">
    <property type="protein sequence ID" value="GCF00618.1"/>
    <property type="molecule type" value="Genomic_DNA"/>
</dbReference>